<dbReference type="AlphaFoldDB" id="A0A072UHT7"/>
<dbReference type="EMBL" id="CM001220">
    <property type="protein sequence ID" value="KEH28996.1"/>
    <property type="molecule type" value="Genomic_DNA"/>
</dbReference>
<evidence type="ECO:0000313" key="2">
    <source>
        <dbReference type="EnsemblPlants" id="KEH28996"/>
    </source>
</evidence>
<name>A0A072UHT7_MEDTR</name>
<evidence type="ECO:0000313" key="1">
    <source>
        <dbReference type="EMBL" id="KEH28996.1"/>
    </source>
</evidence>
<reference evidence="1 3" key="2">
    <citation type="journal article" date="2014" name="BMC Genomics">
        <title>An improved genome release (version Mt4.0) for the model legume Medicago truncatula.</title>
        <authorList>
            <person name="Tang H."/>
            <person name="Krishnakumar V."/>
            <person name="Bidwell S."/>
            <person name="Rosen B."/>
            <person name="Chan A."/>
            <person name="Zhou S."/>
            <person name="Gentzbittel L."/>
            <person name="Childs K.L."/>
            <person name="Yandell M."/>
            <person name="Gundlach H."/>
            <person name="Mayer K.F."/>
            <person name="Schwartz D.C."/>
            <person name="Town C.D."/>
        </authorList>
    </citation>
    <scope>GENOME REANNOTATION</scope>
    <source>
        <strain evidence="1">A17</strain>
        <strain evidence="2 3">cv. Jemalong A17</strain>
    </source>
</reference>
<reference evidence="1 3" key="1">
    <citation type="journal article" date="2011" name="Nature">
        <title>The Medicago genome provides insight into the evolution of rhizobial symbioses.</title>
        <authorList>
            <person name="Young N.D."/>
            <person name="Debelle F."/>
            <person name="Oldroyd G.E."/>
            <person name="Geurts R."/>
            <person name="Cannon S.B."/>
            <person name="Udvardi M.K."/>
            <person name="Benedito V.A."/>
            <person name="Mayer K.F."/>
            <person name="Gouzy J."/>
            <person name="Schoof H."/>
            <person name="Van de Peer Y."/>
            <person name="Proost S."/>
            <person name="Cook D.R."/>
            <person name="Meyers B.C."/>
            <person name="Spannagl M."/>
            <person name="Cheung F."/>
            <person name="De Mita S."/>
            <person name="Krishnakumar V."/>
            <person name="Gundlach H."/>
            <person name="Zhou S."/>
            <person name="Mudge J."/>
            <person name="Bharti A.K."/>
            <person name="Murray J.D."/>
            <person name="Naoumkina M.A."/>
            <person name="Rosen B."/>
            <person name="Silverstein K.A."/>
            <person name="Tang H."/>
            <person name="Rombauts S."/>
            <person name="Zhao P.X."/>
            <person name="Zhou P."/>
            <person name="Barbe V."/>
            <person name="Bardou P."/>
            <person name="Bechner M."/>
            <person name="Bellec A."/>
            <person name="Berger A."/>
            <person name="Berges H."/>
            <person name="Bidwell S."/>
            <person name="Bisseling T."/>
            <person name="Choisne N."/>
            <person name="Couloux A."/>
            <person name="Denny R."/>
            <person name="Deshpande S."/>
            <person name="Dai X."/>
            <person name="Doyle J.J."/>
            <person name="Dudez A.M."/>
            <person name="Farmer A.D."/>
            <person name="Fouteau S."/>
            <person name="Franken C."/>
            <person name="Gibelin C."/>
            <person name="Gish J."/>
            <person name="Goldstein S."/>
            <person name="Gonzalez A.J."/>
            <person name="Green P.J."/>
            <person name="Hallab A."/>
            <person name="Hartog M."/>
            <person name="Hua A."/>
            <person name="Humphray S.J."/>
            <person name="Jeong D.H."/>
            <person name="Jing Y."/>
            <person name="Jocker A."/>
            <person name="Kenton S.M."/>
            <person name="Kim D.J."/>
            <person name="Klee K."/>
            <person name="Lai H."/>
            <person name="Lang C."/>
            <person name="Lin S."/>
            <person name="Macmil S.L."/>
            <person name="Magdelenat G."/>
            <person name="Matthews L."/>
            <person name="McCorrison J."/>
            <person name="Monaghan E.L."/>
            <person name="Mun J.H."/>
            <person name="Najar F.Z."/>
            <person name="Nicholson C."/>
            <person name="Noirot C."/>
            <person name="O'Bleness M."/>
            <person name="Paule C.R."/>
            <person name="Poulain J."/>
            <person name="Prion F."/>
            <person name="Qin B."/>
            <person name="Qu C."/>
            <person name="Retzel E.F."/>
            <person name="Riddle C."/>
            <person name="Sallet E."/>
            <person name="Samain S."/>
            <person name="Samson N."/>
            <person name="Sanders I."/>
            <person name="Saurat O."/>
            <person name="Scarpelli C."/>
            <person name="Schiex T."/>
            <person name="Segurens B."/>
            <person name="Severin A.J."/>
            <person name="Sherrier D.J."/>
            <person name="Shi R."/>
            <person name="Sims S."/>
            <person name="Singer S.R."/>
            <person name="Sinharoy S."/>
            <person name="Sterck L."/>
            <person name="Viollet A."/>
            <person name="Wang B.B."/>
            <person name="Wang K."/>
            <person name="Wang M."/>
            <person name="Wang X."/>
            <person name="Warfsmann J."/>
            <person name="Weissenbach J."/>
            <person name="White D.D."/>
            <person name="White J.D."/>
            <person name="Wiley G.B."/>
            <person name="Wincker P."/>
            <person name="Xing Y."/>
            <person name="Yang L."/>
            <person name="Yao Z."/>
            <person name="Ying F."/>
            <person name="Zhai J."/>
            <person name="Zhou L."/>
            <person name="Zuber A."/>
            <person name="Denarie J."/>
            <person name="Dixon R.A."/>
            <person name="May G.D."/>
            <person name="Schwartz D.C."/>
            <person name="Rogers J."/>
            <person name="Quetier F."/>
            <person name="Town C.D."/>
            <person name="Roe B.A."/>
        </authorList>
    </citation>
    <scope>NUCLEOTIDE SEQUENCE [LARGE SCALE GENOMIC DNA]</scope>
    <source>
        <strain evidence="1">A17</strain>
        <strain evidence="2 3">cv. Jemalong A17</strain>
    </source>
</reference>
<protein>
    <submittedName>
        <fullName evidence="1 2">Uncharacterized protein</fullName>
    </submittedName>
</protein>
<evidence type="ECO:0000313" key="3">
    <source>
        <dbReference type="Proteomes" id="UP000002051"/>
    </source>
</evidence>
<sequence length="68" mass="8058">MDTSVTDLNTKLAEIYYNRGKPVHLVRVQIDVIFSRLKDQLNLINHKDTRWVDDVEYLRPSTNSTRRV</sequence>
<dbReference type="EnsemblPlants" id="KEH28996">
    <property type="protein sequence ID" value="KEH28996"/>
    <property type="gene ID" value="MTR_4g020020"/>
</dbReference>
<reference evidence="2" key="3">
    <citation type="submission" date="2015-04" db="UniProtKB">
        <authorList>
            <consortium name="EnsemblPlants"/>
        </authorList>
    </citation>
    <scope>IDENTIFICATION</scope>
    <source>
        <strain evidence="2">cv. Jemalong A17</strain>
    </source>
</reference>
<dbReference type="Proteomes" id="UP000002051">
    <property type="component" value="Chromosome 4"/>
</dbReference>
<gene>
    <name evidence="1" type="ordered locus">MTR_4g020020</name>
</gene>
<organism evidence="1 3">
    <name type="scientific">Medicago truncatula</name>
    <name type="common">Barrel medic</name>
    <name type="synonym">Medicago tribuloides</name>
    <dbReference type="NCBI Taxonomy" id="3880"/>
    <lineage>
        <taxon>Eukaryota</taxon>
        <taxon>Viridiplantae</taxon>
        <taxon>Streptophyta</taxon>
        <taxon>Embryophyta</taxon>
        <taxon>Tracheophyta</taxon>
        <taxon>Spermatophyta</taxon>
        <taxon>Magnoliopsida</taxon>
        <taxon>eudicotyledons</taxon>
        <taxon>Gunneridae</taxon>
        <taxon>Pentapetalae</taxon>
        <taxon>rosids</taxon>
        <taxon>fabids</taxon>
        <taxon>Fabales</taxon>
        <taxon>Fabaceae</taxon>
        <taxon>Papilionoideae</taxon>
        <taxon>50 kb inversion clade</taxon>
        <taxon>NPAAA clade</taxon>
        <taxon>Hologalegina</taxon>
        <taxon>IRL clade</taxon>
        <taxon>Trifolieae</taxon>
        <taxon>Medicago</taxon>
    </lineage>
</organism>
<dbReference type="HOGENOM" id="CLU_125180_2_1_1"/>
<proteinExistence type="predicted"/>
<keyword evidence="3" id="KW-1185">Reference proteome</keyword>
<accession>A0A072UHT7</accession>